<dbReference type="PROSITE" id="PS51747">
    <property type="entry name" value="CYT_DCMP_DEAMINASES_2"/>
    <property type="match status" value="1"/>
</dbReference>
<sequence length="216" mass="23130">MSSIETELSDLAFMQRAIKIARTNLGKTAPNPSVGCVIMRGGDVLAEACTGAGGRPHAEQLALASLEGQDLSEAVAYVTLEPCHSRSNGEAGCSDRLLHSGIKRVVVAELDPHPTANGGVNKLRDAGIQVDVGIGAQDAKILTAGFFKRMLTGWPLVSETDNRESYDGQFLVEKDESLHQALMRFGDAGHNRLWVSKHSEIAQALKAANLLDEIQE</sequence>
<feature type="domain" description="CMP/dCMP-type deaminase" evidence="1">
    <location>
        <begin position="8"/>
        <end position="131"/>
    </location>
</feature>
<dbReference type="SUPFAM" id="SSF53927">
    <property type="entry name" value="Cytidine deaminase-like"/>
    <property type="match status" value="1"/>
</dbReference>
<dbReference type="InterPro" id="IPR002125">
    <property type="entry name" value="CMP_dCMP_dom"/>
</dbReference>
<dbReference type="Proteomes" id="UP001596492">
    <property type="component" value="Unassembled WGS sequence"/>
</dbReference>
<organism evidence="2 3">
    <name type="scientific">Hirschia litorea</name>
    <dbReference type="NCBI Taxonomy" id="1199156"/>
    <lineage>
        <taxon>Bacteria</taxon>
        <taxon>Pseudomonadati</taxon>
        <taxon>Pseudomonadota</taxon>
        <taxon>Alphaproteobacteria</taxon>
        <taxon>Hyphomonadales</taxon>
        <taxon>Hyphomonadaceae</taxon>
        <taxon>Hirschia</taxon>
    </lineage>
</organism>
<dbReference type="Pfam" id="PF00383">
    <property type="entry name" value="dCMP_cyt_deam_1"/>
    <property type="match status" value="1"/>
</dbReference>
<protein>
    <submittedName>
        <fullName evidence="2">Bifunctional diaminohydroxyphosphoribosylaminopyrimidine deaminase/5-amino-6-(5-phosphoribosylamino)uracil reductase RibD</fullName>
    </submittedName>
</protein>
<evidence type="ECO:0000313" key="3">
    <source>
        <dbReference type="Proteomes" id="UP001596492"/>
    </source>
</evidence>
<dbReference type="RefSeq" id="WP_382167533.1">
    <property type="nucleotide sequence ID" value="NZ_JBHTBR010000005.1"/>
</dbReference>
<dbReference type="PANTHER" id="PTHR11079">
    <property type="entry name" value="CYTOSINE DEAMINASE FAMILY MEMBER"/>
    <property type="match status" value="1"/>
</dbReference>
<comment type="caution">
    <text evidence="2">The sequence shown here is derived from an EMBL/GenBank/DDBJ whole genome shotgun (WGS) entry which is preliminary data.</text>
</comment>
<name>A0ABW2IM79_9PROT</name>
<reference evidence="3" key="1">
    <citation type="journal article" date="2019" name="Int. J. Syst. Evol. Microbiol.">
        <title>The Global Catalogue of Microorganisms (GCM) 10K type strain sequencing project: providing services to taxonomists for standard genome sequencing and annotation.</title>
        <authorList>
            <consortium name="The Broad Institute Genomics Platform"/>
            <consortium name="The Broad Institute Genome Sequencing Center for Infectious Disease"/>
            <person name="Wu L."/>
            <person name="Ma J."/>
        </authorList>
    </citation>
    <scope>NUCLEOTIDE SEQUENCE [LARGE SCALE GENOMIC DNA]</scope>
    <source>
        <strain evidence="3">CCUG 51308</strain>
    </source>
</reference>
<proteinExistence type="predicted"/>
<evidence type="ECO:0000259" key="1">
    <source>
        <dbReference type="PROSITE" id="PS51747"/>
    </source>
</evidence>
<accession>A0ABW2IM79</accession>
<keyword evidence="3" id="KW-1185">Reference proteome</keyword>
<gene>
    <name evidence="2" type="ORF">ACFQS8_11530</name>
</gene>
<dbReference type="InterPro" id="IPR016193">
    <property type="entry name" value="Cytidine_deaminase-like"/>
</dbReference>
<dbReference type="PANTHER" id="PTHR11079:SF162">
    <property type="entry name" value="RIBOFLAVIN BIOSYNTHESIS PROTEIN PYRD, CHLOROPLASTIC"/>
    <property type="match status" value="1"/>
</dbReference>
<dbReference type="EMBL" id="JBHTBR010000005">
    <property type="protein sequence ID" value="MFC7292251.1"/>
    <property type="molecule type" value="Genomic_DNA"/>
</dbReference>
<dbReference type="Gene3D" id="3.40.140.10">
    <property type="entry name" value="Cytidine Deaminase, domain 2"/>
    <property type="match status" value="1"/>
</dbReference>
<evidence type="ECO:0000313" key="2">
    <source>
        <dbReference type="EMBL" id="MFC7292251.1"/>
    </source>
</evidence>